<name>E4TZJ7_SULKY</name>
<dbReference type="KEGG" id="sku:Sulku_0418"/>
<evidence type="ECO:0000313" key="1">
    <source>
        <dbReference type="EMBL" id="ADR33085.1"/>
    </source>
</evidence>
<organism evidence="1 2">
    <name type="scientific">Sulfuricurvum kujiense (strain ATCC BAA-921 / DSM 16994 / JCM 11577 / YK-1)</name>
    <dbReference type="NCBI Taxonomy" id="709032"/>
    <lineage>
        <taxon>Bacteria</taxon>
        <taxon>Pseudomonadati</taxon>
        <taxon>Campylobacterota</taxon>
        <taxon>Epsilonproteobacteria</taxon>
        <taxon>Campylobacterales</taxon>
        <taxon>Sulfurimonadaceae</taxon>
        <taxon>Sulfuricurvum</taxon>
    </lineage>
</organism>
<dbReference type="eggNOG" id="ENOG5032SIM">
    <property type="taxonomic scope" value="Bacteria"/>
</dbReference>
<evidence type="ECO:0000313" key="2">
    <source>
        <dbReference type="Proteomes" id="UP000008721"/>
    </source>
</evidence>
<dbReference type="HOGENOM" id="CLU_137340_0_0_7"/>
<dbReference type="EMBL" id="CP002355">
    <property type="protein sequence ID" value="ADR33085.1"/>
    <property type="molecule type" value="Genomic_DNA"/>
</dbReference>
<accession>E4TZJ7</accession>
<dbReference type="OrthoDB" id="6402114at2"/>
<dbReference type="STRING" id="709032.Sulku_0418"/>
<dbReference type="RefSeq" id="WP_013459282.1">
    <property type="nucleotide sequence ID" value="NC_014762.1"/>
</dbReference>
<proteinExistence type="predicted"/>
<keyword evidence="2" id="KW-1185">Reference proteome</keyword>
<dbReference type="AlphaFoldDB" id="E4TZJ7"/>
<reference evidence="1 2" key="1">
    <citation type="journal article" date="2012" name="Stand. Genomic Sci.">
        <title>Complete genome sequence of the sulfur compounds oxidizing chemolithoautotroph Sulfuricurvum kujiense type strain (YK-1(T)).</title>
        <authorList>
            <person name="Han C."/>
            <person name="Kotsyurbenko O."/>
            <person name="Chertkov O."/>
            <person name="Held B."/>
            <person name="Lapidus A."/>
            <person name="Nolan M."/>
            <person name="Lucas S."/>
            <person name="Hammon N."/>
            <person name="Deshpande S."/>
            <person name="Cheng J.F."/>
            <person name="Tapia R."/>
            <person name="Goodwin L.A."/>
            <person name="Pitluck S."/>
            <person name="Liolios K."/>
            <person name="Pagani I."/>
            <person name="Ivanova N."/>
            <person name="Mavromatis K."/>
            <person name="Mikhailova N."/>
            <person name="Pati A."/>
            <person name="Chen A."/>
            <person name="Palaniappan K."/>
            <person name="Land M."/>
            <person name="Hauser L."/>
            <person name="Chang Y.J."/>
            <person name="Jeffries C.D."/>
            <person name="Brambilla E.M."/>
            <person name="Rohde M."/>
            <person name="Spring S."/>
            <person name="Sikorski J."/>
            <person name="Goker M."/>
            <person name="Woyke T."/>
            <person name="Bristow J."/>
            <person name="Eisen J.A."/>
            <person name="Markowitz V."/>
            <person name="Hugenholtz P."/>
            <person name="Kyrpides N.C."/>
            <person name="Klenk H.P."/>
            <person name="Detter J.C."/>
        </authorList>
    </citation>
    <scope>NUCLEOTIDE SEQUENCE [LARGE SCALE GENOMIC DNA]</scope>
    <source>
        <strain evidence="2">ATCC BAA-921 / DSM 16994 / JCM 11577 / YK-1</strain>
    </source>
</reference>
<gene>
    <name evidence="1" type="ordered locus">Sulku_0418</name>
</gene>
<sequence>MKRIGISVLILIAQLHANEPQSYTPGLGDMMGAVQIRHAKLWFAGQNQNWKLATYELDEIKEGLEDAAVYHPIFKGKPIAKMMKISIAPALDQVEESIKQKNSSQFIKAFETLSNACTSCHKNSGYGFIVIERPSTPPFSNQRFKP</sequence>
<dbReference type="Proteomes" id="UP000008721">
    <property type="component" value="Chromosome"/>
</dbReference>
<evidence type="ECO:0008006" key="3">
    <source>
        <dbReference type="Google" id="ProtNLM"/>
    </source>
</evidence>
<protein>
    <recommendedName>
        <fullName evidence="3">Cytochrome c domain-containing protein</fullName>
    </recommendedName>
</protein>